<dbReference type="Proteomes" id="UP000324781">
    <property type="component" value="Unassembled WGS sequence"/>
</dbReference>
<evidence type="ECO:0000256" key="1">
    <source>
        <dbReference type="ARBA" id="ARBA00001966"/>
    </source>
</evidence>
<keyword evidence="4" id="KW-0479">Metal-binding</keyword>
<evidence type="ECO:0000256" key="2">
    <source>
        <dbReference type="ARBA" id="ARBA00022485"/>
    </source>
</evidence>
<protein>
    <recommendedName>
        <fullName evidence="7">Radical SAM core domain-containing protein</fullName>
    </recommendedName>
</protein>
<evidence type="ECO:0000259" key="7">
    <source>
        <dbReference type="PROSITE" id="PS51918"/>
    </source>
</evidence>
<evidence type="ECO:0000256" key="6">
    <source>
        <dbReference type="ARBA" id="ARBA00023014"/>
    </source>
</evidence>
<dbReference type="NCBIfam" id="TIGR01212">
    <property type="entry name" value="TIGR01212 family radical SAM protein"/>
    <property type="match status" value="1"/>
</dbReference>
<dbReference type="SFLD" id="SFLDG01086">
    <property type="entry name" value="elongater_protein-like"/>
    <property type="match status" value="1"/>
</dbReference>
<keyword evidence="9" id="KW-1185">Reference proteome</keyword>
<dbReference type="Pfam" id="PF16199">
    <property type="entry name" value="Radical_SAM_C"/>
    <property type="match status" value="1"/>
</dbReference>
<dbReference type="InterPro" id="IPR032432">
    <property type="entry name" value="Radical_SAM_C"/>
</dbReference>
<dbReference type="GO" id="GO:0046872">
    <property type="term" value="F:metal ion binding"/>
    <property type="evidence" value="ECO:0007669"/>
    <property type="project" value="UniProtKB-KW"/>
</dbReference>
<evidence type="ECO:0000256" key="5">
    <source>
        <dbReference type="ARBA" id="ARBA00023004"/>
    </source>
</evidence>
<dbReference type="InterPro" id="IPR005911">
    <property type="entry name" value="YhcC-like"/>
</dbReference>
<evidence type="ECO:0000313" key="9">
    <source>
        <dbReference type="Proteomes" id="UP000324781"/>
    </source>
</evidence>
<dbReference type="SFLD" id="SFLDG01091">
    <property type="entry name" value="uncharacterized_CHP01210-like"/>
    <property type="match status" value="1"/>
</dbReference>
<dbReference type="PROSITE" id="PS51918">
    <property type="entry name" value="RADICAL_SAM"/>
    <property type="match status" value="1"/>
</dbReference>
<accession>A0A1M6G868</accession>
<evidence type="ECO:0000256" key="4">
    <source>
        <dbReference type="ARBA" id="ARBA00022723"/>
    </source>
</evidence>
<dbReference type="InterPro" id="IPR006638">
    <property type="entry name" value="Elp3/MiaA/NifB-like_rSAM"/>
</dbReference>
<dbReference type="Pfam" id="PF04055">
    <property type="entry name" value="Radical_SAM"/>
    <property type="match status" value="1"/>
</dbReference>
<dbReference type="InterPro" id="IPR039661">
    <property type="entry name" value="ELP3"/>
</dbReference>
<dbReference type="EMBL" id="FQZP01000022">
    <property type="protein sequence ID" value="SHJ06091.1"/>
    <property type="molecule type" value="Genomic_DNA"/>
</dbReference>
<keyword evidence="2" id="KW-0004">4Fe-4S</keyword>
<sequence length="326" mass="37078">MPRKASWLCSNGKKGREAMLWGDKRYFSLKYYLRKRFPGKIKKIAIDAGFTCPNRDGTLGYGGCIFCSGKGSGDTGGSREMPIEEQIARGMAYHENRYGIRQFIVYFQAFTNTHGDPGYLRKLYEKAIQDDRVVALSIATRPDCLGPEILDVLDEVNRKKPLWVELGLQTIHDRTAELIGRRFDLPCFDQAVWNLKNRGIEVICHTILGLPGETPQDMIETARYVSRSGVQGIKLQLLHVLEGTALADMYQRGEFPLMEREAYVKTVVDCLEVLSPDIVIHRLTGDGPRDILLGPLWSLDKIGVLQDIDRELVWRDSWQGKYHQQV</sequence>
<evidence type="ECO:0000256" key="3">
    <source>
        <dbReference type="ARBA" id="ARBA00022691"/>
    </source>
</evidence>
<evidence type="ECO:0000313" key="8">
    <source>
        <dbReference type="EMBL" id="SHJ06091.1"/>
    </source>
</evidence>
<keyword evidence="3" id="KW-0949">S-adenosyl-L-methionine</keyword>
<gene>
    <name evidence="8" type="ORF">SAMN05444373_10229</name>
</gene>
<proteinExistence type="predicted"/>
<dbReference type="InterPro" id="IPR007197">
    <property type="entry name" value="rSAM"/>
</dbReference>
<reference evidence="8 9" key="1">
    <citation type="submission" date="2016-11" db="EMBL/GenBank/DDBJ databases">
        <authorList>
            <person name="Varghese N."/>
            <person name="Submissions S."/>
        </authorList>
    </citation>
    <scope>NUCLEOTIDE SEQUENCE [LARGE SCALE GENOMIC DNA]</scope>
    <source>
        <strain evidence="8 9">DSM 19027</strain>
    </source>
</reference>
<dbReference type="AlphaFoldDB" id="A0A1M6G868"/>
<dbReference type="PANTHER" id="PTHR11135:SF1">
    <property type="entry name" value="PROTEIN YHCC"/>
    <property type="match status" value="1"/>
</dbReference>
<organism evidence="8 9">
    <name type="scientific">Thermoclostridium caenicola</name>
    <dbReference type="NCBI Taxonomy" id="659425"/>
    <lineage>
        <taxon>Bacteria</taxon>
        <taxon>Bacillati</taxon>
        <taxon>Bacillota</taxon>
        <taxon>Clostridia</taxon>
        <taxon>Eubacteriales</taxon>
        <taxon>Oscillospiraceae</taxon>
        <taxon>Thermoclostridium</taxon>
    </lineage>
</organism>
<dbReference type="SFLD" id="SFLDS00029">
    <property type="entry name" value="Radical_SAM"/>
    <property type="match status" value="1"/>
</dbReference>
<dbReference type="GO" id="GO:0051539">
    <property type="term" value="F:4 iron, 4 sulfur cluster binding"/>
    <property type="evidence" value="ECO:0007669"/>
    <property type="project" value="UniProtKB-KW"/>
</dbReference>
<keyword evidence="5" id="KW-0408">Iron</keyword>
<dbReference type="GO" id="GO:0003824">
    <property type="term" value="F:catalytic activity"/>
    <property type="evidence" value="ECO:0007669"/>
    <property type="project" value="InterPro"/>
</dbReference>
<dbReference type="InterPro" id="IPR023404">
    <property type="entry name" value="rSAM_horseshoe"/>
</dbReference>
<feature type="domain" description="Radical SAM core" evidence="7">
    <location>
        <begin position="36"/>
        <end position="277"/>
    </location>
</feature>
<dbReference type="SMART" id="SM00729">
    <property type="entry name" value="Elp3"/>
    <property type="match status" value="1"/>
</dbReference>
<dbReference type="Gene3D" id="3.80.30.20">
    <property type="entry name" value="tm_1862 like domain"/>
    <property type="match status" value="1"/>
</dbReference>
<comment type="cofactor">
    <cofactor evidence="1">
        <name>[4Fe-4S] cluster</name>
        <dbReference type="ChEBI" id="CHEBI:49883"/>
    </cofactor>
</comment>
<keyword evidence="6" id="KW-0411">Iron-sulfur</keyword>
<dbReference type="RefSeq" id="WP_340162577.1">
    <property type="nucleotide sequence ID" value="NZ_FQZP01000022.1"/>
</dbReference>
<dbReference type="PANTHER" id="PTHR11135">
    <property type="entry name" value="HISTONE ACETYLTRANSFERASE-RELATED"/>
    <property type="match status" value="1"/>
</dbReference>
<name>A0A1M6G868_9FIRM</name>
<dbReference type="SUPFAM" id="SSF102114">
    <property type="entry name" value="Radical SAM enzymes"/>
    <property type="match status" value="1"/>
</dbReference>
<dbReference type="InterPro" id="IPR058240">
    <property type="entry name" value="rSAM_sf"/>
</dbReference>